<gene>
    <name evidence="1" type="primary">yajC</name>
    <name evidence="1" type="ORF">K4L44_06990</name>
</gene>
<organism evidence="1 2">
    <name type="scientific">Halosquirtibacter laminarini</name>
    <dbReference type="NCBI Taxonomy" id="3374600"/>
    <lineage>
        <taxon>Bacteria</taxon>
        <taxon>Pseudomonadati</taxon>
        <taxon>Bacteroidota</taxon>
        <taxon>Bacteroidia</taxon>
        <taxon>Marinilabiliales</taxon>
        <taxon>Prolixibacteraceae</taxon>
        <taxon>Halosquirtibacter</taxon>
    </lineage>
</organism>
<proteinExistence type="predicted"/>
<name>A0AC61NP62_9BACT</name>
<reference evidence="1" key="1">
    <citation type="submission" date="2021-08" db="EMBL/GenBank/DDBJ databases">
        <title>Novel anaerobic bacterium isolated from sea squirt in East Sea, Republic of Korea.</title>
        <authorList>
            <person name="Nguyen T.H."/>
            <person name="Li Z."/>
            <person name="Lee Y.-J."/>
            <person name="Ko J."/>
            <person name="Kim S.-G."/>
        </authorList>
    </citation>
    <scope>NUCLEOTIDE SEQUENCE</scope>
    <source>
        <strain evidence="1">KCTC 25031</strain>
    </source>
</reference>
<sequence length="102" mass="11516">MLNIILAQAAQKGMLMQMLPLALVFVVIYFFMIRPQSKKQKEVAKFRNELKVGDKVVTAGGIYGKITGIKENKVLIQIDTDTRIKVDKASILKDYSEAENQK</sequence>
<protein>
    <submittedName>
        <fullName evidence="1">Preprotein translocase subunit YajC</fullName>
    </submittedName>
</protein>
<evidence type="ECO:0000313" key="1">
    <source>
        <dbReference type="EMBL" id="QZE15572.1"/>
    </source>
</evidence>
<accession>A0AC61NP62</accession>
<keyword evidence="2" id="KW-1185">Reference proteome</keyword>
<dbReference type="Proteomes" id="UP000826212">
    <property type="component" value="Chromosome"/>
</dbReference>
<evidence type="ECO:0000313" key="2">
    <source>
        <dbReference type="Proteomes" id="UP000826212"/>
    </source>
</evidence>
<dbReference type="EMBL" id="CP081303">
    <property type="protein sequence ID" value="QZE15572.1"/>
    <property type="molecule type" value="Genomic_DNA"/>
</dbReference>